<proteinExistence type="predicted"/>
<reference evidence="1" key="1">
    <citation type="submission" date="2021-06" db="EMBL/GenBank/DDBJ databases">
        <authorList>
            <person name="Kallberg Y."/>
            <person name="Tangrot J."/>
            <person name="Rosling A."/>
        </authorList>
    </citation>
    <scope>NUCLEOTIDE SEQUENCE</scope>
    <source>
        <strain evidence="1">28 12/20/2015</strain>
    </source>
</reference>
<name>A0ACA9LI13_9GLOM</name>
<comment type="caution">
    <text evidence="1">The sequence shown here is derived from an EMBL/GenBank/DDBJ whole genome shotgun (WGS) entry which is preliminary data.</text>
</comment>
<dbReference type="EMBL" id="CAJVPW010003914">
    <property type="protein sequence ID" value="CAG8531950.1"/>
    <property type="molecule type" value="Genomic_DNA"/>
</dbReference>
<evidence type="ECO:0000313" key="2">
    <source>
        <dbReference type="Proteomes" id="UP000789366"/>
    </source>
</evidence>
<evidence type="ECO:0000313" key="1">
    <source>
        <dbReference type="EMBL" id="CAG8531950.1"/>
    </source>
</evidence>
<keyword evidence="2" id="KW-1185">Reference proteome</keyword>
<protein>
    <submittedName>
        <fullName evidence="1">5527_t:CDS:1</fullName>
    </submittedName>
</protein>
<dbReference type="Proteomes" id="UP000789366">
    <property type="component" value="Unassembled WGS sequence"/>
</dbReference>
<gene>
    <name evidence="1" type="ORF">SPELUC_LOCUS4407</name>
</gene>
<sequence>MWIEKNYERQVSILLTKKLLKCVSKNKDLMKKNPDEKVYIINNIVPEFSRQFITIPVDLFEIFVDISFAVFSFPLRKTSLEKKKNYQNLEKVQIKTWLEGLQFSEPAQNLKKIHQTLDDNSQQITNLNFLVYCEGKGGLSWGAYFMANNLQTIFSKVKKGFNLLTTISAYRENYQKIEMIRTHAIKNLKELEKLSRLLTPRLQPNVFLVLQGELGVGKTTLTQLIAKNLGIKEKATSPTFNILQRYRIKNDYYLNHFDFFRLSVNDNLDVFQELTVDNLNIIE</sequence>
<organism evidence="1 2">
    <name type="scientific">Cetraspora pellucida</name>
    <dbReference type="NCBI Taxonomy" id="1433469"/>
    <lineage>
        <taxon>Eukaryota</taxon>
        <taxon>Fungi</taxon>
        <taxon>Fungi incertae sedis</taxon>
        <taxon>Mucoromycota</taxon>
        <taxon>Glomeromycotina</taxon>
        <taxon>Glomeromycetes</taxon>
        <taxon>Diversisporales</taxon>
        <taxon>Gigasporaceae</taxon>
        <taxon>Cetraspora</taxon>
    </lineage>
</organism>
<accession>A0ACA9LI13</accession>